<dbReference type="Proteomes" id="UP000887566">
    <property type="component" value="Unplaced"/>
</dbReference>
<dbReference type="SUPFAM" id="SSF49758">
    <property type="entry name" value="Calpain large subunit, middle domain (domain III)"/>
    <property type="match status" value="1"/>
</dbReference>
<evidence type="ECO:0000313" key="2">
    <source>
        <dbReference type="Proteomes" id="UP000887566"/>
    </source>
</evidence>
<organism evidence="2 3">
    <name type="scientific">Plectus sambesii</name>
    <dbReference type="NCBI Taxonomy" id="2011161"/>
    <lineage>
        <taxon>Eukaryota</taxon>
        <taxon>Metazoa</taxon>
        <taxon>Ecdysozoa</taxon>
        <taxon>Nematoda</taxon>
        <taxon>Chromadorea</taxon>
        <taxon>Plectida</taxon>
        <taxon>Plectina</taxon>
        <taxon>Plectoidea</taxon>
        <taxon>Plectidae</taxon>
        <taxon>Plectus</taxon>
    </lineage>
</organism>
<dbReference type="InterPro" id="IPR035892">
    <property type="entry name" value="C2_domain_sf"/>
</dbReference>
<proteinExistence type="predicted"/>
<dbReference type="PANTHER" id="PTHR45761:SF1">
    <property type="entry name" value="EXTENDED SYNAPTOTAGMIN-LIKE PROTEIN 2, ISOFORM C"/>
    <property type="match status" value="1"/>
</dbReference>
<dbReference type="PROSITE" id="PS50004">
    <property type="entry name" value="C2"/>
    <property type="match status" value="1"/>
</dbReference>
<feature type="domain" description="C2" evidence="1">
    <location>
        <begin position="56"/>
        <end position="174"/>
    </location>
</feature>
<dbReference type="Gene3D" id="2.60.40.150">
    <property type="entry name" value="C2 domain"/>
    <property type="match status" value="1"/>
</dbReference>
<dbReference type="SMART" id="SM00239">
    <property type="entry name" value="C2"/>
    <property type="match status" value="1"/>
</dbReference>
<name>A0A914UZK0_9BILA</name>
<dbReference type="SUPFAM" id="SSF49562">
    <property type="entry name" value="C2 domain (Calcium/lipid-binding domain, CaLB)"/>
    <property type="match status" value="1"/>
</dbReference>
<sequence>MQKVATSDYANSRSIYLSINNLQPGRYVVVPTTYAPREECDFMLRLYTSHSSNAHELTKHKPSEGMCRWACRRFDAVTRLTVIEADRLRVDKDKTINPYCIARSEQDMQRSRTIHKTCSPKWNWSVVFYRKNARQPIELELRDQNVLKDTFLGKAIIAGVVDNDCKRITVTLRDRNGADSGDNLGTLTVEIASYDDPVYL</sequence>
<dbReference type="InterPro" id="IPR000008">
    <property type="entry name" value="C2_dom"/>
</dbReference>
<reference evidence="3" key="1">
    <citation type="submission" date="2022-11" db="UniProtKB">
        <authorList>
            <consortium name="WormBaseParasite"/>
        </authorList>
    </citation>
    <scope>IDENTIFICATION</scope>
</reference>
<dbReference type="Pfam" id="PF00168">
    <property type="entry name" value="C2"/>
    <property type="match status" value="1"/>
</dbReference>
<evidence type="ECO:0000313" key="3">
    <source>
        <dbReference type="WBParaSite" id="PSAMB.scaffold13405size2283.g35460.t1"/>
    </source>
</evidence>
<dbReference type="Pfam" id="PF01067">
    <property type="entry name" value="Calpain_III"/>
    <property type="match status" value="1"/>
</dbReference>
<keyword evidence="2" id="KW-1185">Reference proteome</keyword>
<dbReference type="InterPro" id="IPR022682">
    <property type="entry name" value="Calpain_domain_III"/>
</dbReference>
<dbReference type="InterPro" id="IPR051634">
    <property type="entry name" value="Extended_Synaptotagmin"/>
</dbReference>
<evidence type="ECO:0000259" key="1">
    <source>
        <dbReference type="PROSITE" id="PS50004"/>
    </source>
</evidence>
<protein>
    <submittedName>
        <fullName evidence="3">C2 domain-containing protein</fullName>
    </submittedName>
</protein>
<dbReference type="PANTHER" id="PTHR45761">
    <property type="entry name" value="EXTENDED SYNAPTOTAGMIN-LIKE PROTEIN 2, ISOFORM C"/>
    <property type="match status" value="1"/>
</dbReference>
<dbReference type="InterPro" id="IPR036213">
    <property type="entry name" value="Calpain_III_sf"/>
</dbReference>
<accession>A0A914UZK0</accession>
<dbReference type="Gene3D" id="2.60.120.380">
    <property type="match status" value="1"/>
</dbReference>
<dbReference type="WBParaSite" id="PSAMB.scaffold13405size2283.g35460.t1">
    <property type="protein sequence ID" value="PSAMB.scaffold13405size2283.g35460.t1"/>
    <property type="gene ID" value="PSAMB.scaffold13405size2283.g35460"/>
</dbReference>
<dbReference type="AlphaFoldDB" id="A0A914UZK0"/>